<name>A0ABT8Y5W2_9SPHN</name>
<reference evidence="1" key="1">
    <citation type="submission" date="2023-07" db="EMBL/GenBank/DDBJ databases">
        <authorList>
            <person name="Kim M."/>
        </authorList>
    </citation>
    <scope>NUCLEOTIDE SEQUENCE</scope>
    <source>
        <strain evidence="1">BIUV-7</strain>
    </source>
</reference>
<comment type="caution">
    <text evidence="1">The sequence shown here is derived from an EMBL/GenBank/DDBJ whole genome shotgun (WGS) entry which is preliminary data.</text>
</comment>
<dbReference type="Proteomes" id="UP001169764">
    <property type="component" value="Unassembled WGS sequence"/>
</dbReference>
<organism evidence="1 2">
    <name type="scientific">Sphingomonas natans</name>
    <dbReference type="NCBI Taxonomy" id="3063330"/>
    <lineage>
        <taxon>Bacteria</taxon>
        <taxon>Pseudomonadati</taxon>
        <taxon>Pseudomonadota</taxon>
        <taxon>Alphaproteobacteria</taxon>
        <taxon>Sphingomonadales</taxon>
        <taxon>Sphingomonadaceae</taxon>
        <taxon>Sphingomonas</taxon>
    </lineage>
</organism>
<evidence type="ECO:0000313" key="2">
    <source>
        <dbReference type="Proteomes" id="UP001169764"/>
    </source>
</evidence>
<gene>
    <name evidence="1" type="ORF">Q4F19_04910</name>
</gene>
<protein>
    <submittedName>
        <fullName evidence="1">Uncharacterized protein</fullName>
    </submittedName>
</protein>
<dbReference type="RefSeq" id="WP_303540371.1">
    <property type="nucleotide sequence ID" value="NZ_JAUOTP010000002.1"/>
</dbReference>
<keyword evidence="2" id="KW-1185">Reference proteome</keyword>
<evidence type="ECO:0000313" key="1">
    <source>
        <dbReference type="EMBL" id="MDO6413717.1"/>
    </source>
</evidence>
<dbReference type="EMBL" id="JAUOTP010000002">
    <property type="protein sequence ID" value="MDO6413717.1"/>
    <property type="molecule type" value="Genomic_DNA"/>
</dbReference>
<accession>A0ABT8Y5W2</accession>
<sequence length="137" mass="15723">MLNSGDFGRVQPWWSSRVHPLAHLPSRLAETIVHFLLPRPDNRESEGDVDWRPWWRGFRQRWPMPVVIVAYPTKDELLRHDPAALRHAASLAGPGVRILDAARDPRWRADLYRDDRRPTPEGNAVLAAIIADSAPER</sequence>
<proteinExistence type="predicted"/>